<dbReference type="InterPro" id="IPR051699">
    <property type="entry name" value="Rpn/YhgA-like_nuclease"/>
</dbReference>
<dbReference type="PANTHER" id="PTHR34611">
    <property type="match status" value="1"/>
</dbReference>
<comment type="similarity">
    <text evidence="1">Belongs to the Rpn/YhgA-like nuclease family.</text>
</comment>
<dbReference type="GO" id="GO:1990238">
    <property type="term" value="F:double-stranded DNA endonuclease activity"/>
    <property type="evidence" value="ECO:0007669"/>
    <property type="project" value="TreeGrafter"/>
</dbReference>
<dbReference type="InterPro" id="IPR010106">
    <property type="entry name" value="RpnA"/>
</dbReference>
<feature type="domain" description="Transposase (putative) YhgA-like" evidence="2">
    <location>
        <begin position="22"/>
        <end position="136"/>
    </location>
</feature>
<dbReference type="RefSeq" id="WP_006034833.1">
    <property type="nucleotide sequence ID" value="NZ_AAQJ02000001.1"/>
</dbReference>
<dbReference type="Proteomes" id="UP000054075">
    <property type="component" value="Unassembled WGS sequence"/>
</dbReference>
<name>A8PMD9_9COXI</name>
<evidence type="ECO:0000256" key="1">
    <source>
        <dbReference type="ARBA" id="ARBA00009787"/>
    </source>
</evidence>
<sequence length="161" mass="18766">MIKISILFNFPLEFLCANRIRKITTLKIEPGSFVDADLKQHHSDILYSLKVNGMHGYVYLNLEHQSTAEELMPFRMHRYKVAIMQQHLNLGYKKLPVVISMLFYHGKGQLKQQGRQESLQQGRYEEDLKIAKKMLARGYEYGAIKDLLGLSDQDLLHLVHH</sequence>
<dbReference type="GO" id="GO:0006310">
    <property type="term" value="P:DNA recombination"/>
    <property type="evidence" value="ECO:0007669"/>
    <property type="project" value="TreeGrafter"/>
</dbReference>
<evidence type="ECO:0000313" key="4">
    <source>
        <dbReference type="Proteomes" id="UP000054075"/>
    </source>
</evidence>
<dbReference type="InterPro" id="IPR006842">
    <property type="entry name" value="Transposase_31"/>
</dbReference>
<dbReference type="OrthoDB" id="5639561at2"/>
<protein>
    <recommendedName>
        <fullName evidence="2">Transposase (putative) YhgA-like domain-containing protein</fullName>
    </recommendedName>
</protein>
<reference evidence="3" key="1">
    <citation type="submission" date="2006-04" db="EMBL/GenBank/DDBJ databases">
        <authorList>
            <person name="Seshadri R."/>
            <person name="Federici B.A."/>
        </authorList>
    </citation>
    <scope>NUCLEOTIDE SEQUENCE [LARGE SCALE GENOMIC DNA]</scope>
</reference>
<dbReference type="Pfam" id="PF04754">
    <property type="entry name" value="Transposase_31"/>
    <property type="match status" value="1"/>
</dbReference>
<dbReference type="PANTHER" id="PTHR34611:SF2">
    <property type="entry name" value="INACTIVE RECOMBINATION-PROMOTING NUCLEASE-LIKE PROTEIN RPNE-RELATED"/>
    <property type="match status" value="1"/>
</dbReference>
<dbReference type="NCBIfam" id="TIGR01784">
    <property type="entry name" value="T_den_put_tspse"/>
    <property type="match status" value="1"/>
</dbReference>
<reference evidence="3" key="2">
    <citation type="submission" date="2007-10" db="EMBL/GenBank/DDBJ databases">
        <authorList>
            <person name="Myers G.S."/>
        </authorList>
    </citation>
    <scope>NUCLEOTIDE SEQUENCE [LARGE SCALE GENOMIC DNA]</scope>
</reference>
<dbReference type="eggNOG" id="COG5464">
    <property type="taxonomic scope" value="Bacteria"/>
</dbReference>
<accession>A8PMD9</accession>
<proteinExistence type="inferred from homology"/>
<evidence type="ECO:0000259" key="2">
    <source>
        <dbReference type="Pfam" id="PF04754"/>
    </source>
</evidence>
<comment type="caution">
    <text evidence="3">The sequence shown here is derived from an EMBL/GenBank/DDBJ whole genome shotgun (WGS) entry which is preliminary data.</text>
</comment>
<dbReference type="EMBL" id="AAQJ02000001">
    <property type="protein sequence ID" value="EDP45845.1"/>
    <property type="molecule type" value="Genomic_DNA"/>
</dbReference>
<dbReference type="AlphaFoldDB" id="A8PMD9"/>
<gene>
    <name evidence="3" type="ORF">RICGR_0699</name>
</gene>
<dbReference type="STRING" id="59196.RICGR_0699"/>
<keyword evidence="4" id="KW-1185">Reference proteome</keyword>
<evidence type="ECO:0000313" key="3">
    <source>
        <dbReference type="EMBL" id="EDP45845.1"/>
    </source>
</evidence>
<organism evidence="3 4">
    <name type="scientific">Rickettsiella grylli</name>
    <dbReference type="NCBI Taxonomy" id="59196"/>
    <lineage>
        <taxon>Bacteria</taxon>
        <taxon>Pseudomonadati</taxon>
        <taxon>Pseudomonadota</taxon>
        <taxon>Gammaproteobacteria</taxon>
        <taxon>Legionellales</taxon>
        <taxon>Coxiellaceae</taxon>
        <taxon>Rickettsiella</taxon>
    </lineage>
</organism>